<keyword evidence="1" id="KW-0406">Ion transport</keyword>
<comment type="caution">
    <text evidence="4">The sequence shown here is derived from an EMBL/GenBank/DDBJ whole genome shotgun (WGS) entry which is preliminary data.</text>
</comment>
<gene>
    <name evidence="4" type="ORF">V7S43_018520</name>
</gene>
<dbReference type="AlphaFoldDB" id="A0ABD3ER56"/>
<dbReference type="PANTHER" id="PTHR45638">
    <property type="entry name" value="CYCLIC NUCLEOTIDE-GATED CATION CHANNEL SUBUNIT A"/>
    <property type="match status" value="1"/>
</dbReference>
<accession>A0ABD3ER56</accession>
<feature type="region of interest" description="Disordered" evidence="2">
    <location>
        <begin position="346"/>
        <end position="383"/>
    </location>
</feature>
<dbReference type="PANTHER" id="PTHR45638:SF11">
    <property type="entry name" value="CYCLIC NUCLEOTIDE-GATED CATION CHANNEL SUBUNIT A"/>
    <property type="match status" value="1"/>
</dbReference>
<dbReference type="Proteomes" id="UP001632037">
    <property type="component" value="Unassembled WGS sequence"/>
</dbReference>
<dbReference type="EMBL" id="JBIMZQ010000077">
    <property type="protein sequence ID" value="KAL3656615.1"/>
    <property type="molecule type" value="Genomic_DNA"/>
</dbReference>
<dbReference type="Gene3D" id="2.60.120.10">
    <property type="entry name" value="Jelly Rolls"/>
    <property type="match status" value="1"/>
</dbReference>
<feature type="compositionally biased region" description="Polar residues" evidence="2">
    <location>
        <begin position="347"/>
        <end position="363"/>
    </location>
</feature>
<keyword evidence="1" id="KW-0813">Transport</keyword>
<dbReference type="Pfam" id="PF00027">
    <property type="entry name" value="cNMP_binding"/>
    <property type="match status" value="1"/>
</dbReference>
<proteinExistence type="predicted"/>
<evidence type="ECO:0000256" key="2">
    <source>
        <dbReference type="SAM" id="MobiDB-lite"/>
    </source>
</evidence>
<dbReference type="SMART" id="SM00100">
    <property type="entry name" value="cNMP"/>
    <property type="match status" value="1"/>
</dbReference>
<dbReference type="PROSITE" id="PS50042">
    <property type="entry name" value="CNMP_BINDING_3"/>
    <property type="match status" value="1"/>
</dbReference>
<protein>
    <recommendedName>
        <fullName evidence="3">Cyclic nucleotide-binding domain-containing protein</fullName>
    </recommendedName>
</protein>
<evidence type="ECO:0000313" key="4">
    <source>
        <dbReference type="EMBL" id="KAL3656615.1"/>
    </source>
</evidence>
<organism evidence="4 5">
    <name type="scientific">Phytophthora oleae</name>
    <dbReference type="NCBI Taxonomy" id="2107226"/>
    <lineage>
        <taxon>Eukaryota</taxon>
        <taxon>Sar</taxon>
        <taxon>Stramenopiles</taxon>
        <taxon>Oomycota</taxon>
        <taxon>Peronosporomycetes</taxon>
        <taxon>Peronosporales</taxon>
        <taxon>Peronosporaceae</taxon>
        <taxon>Phytophthora</taxon>
    </lineage>
</organism>
<name>A0ABD3ER56_9STRA</name>
<dbReference type="SUPFAM" id="SSF51206">
    <property type="entry name" value="cAMP-binding domain-like"/>
    <property type="match status" value="1"/>
</dbReference>
<keyword evidence="1" id="KW-1071">Ligand-gated ion channel</keyword>
<dbReference type="CDD" id="cd00038">
    <property type="entry name" value="CAP_ED"/>
    <property type="match status" value="1"/>
</dbReference>
<feature type="compositionally biased region" description="Basic residues" evidence="2">
    <location>
        <begin position="367"/>
        <end position="383"/>
    </location>
</feature>
<dbReference type="InterPro" id="IPR050866">
    <property type="entry name" value="CNG_cation_channel"/>
</dbReference>
<feature type="domain" description="Cyclic nucleotide-binding" evidence="3">
    <location>
        <begin position="41"/>
        <end position="156"/>
    </location>
</feature>
<sequence>MWSEYDTVHRDILGFTRKLPQSLALEVLHHRYSDLVSGLEFWPESSPEFVSALLLSVDIRVFGLADIILREGEVGTELFMIHRGFVELTGPVKEVQTLTQGCTFGELALLLDCTRATCVRTVTYVESCALDRQVFYRVLNRYPENRTRVVENVLAAGLRSNECPELWARAKTLFEDRTPVETDSSGVNDVKETQLSSSAAARILVQAMKLGKGPDMRTPACVHQDIADTNIRPNNGLVDTQILPVLTALSNSIRRLEDDFGLMKELVKEKLEKGESGVNEAAIELTLPQLSIKANESPATISSTNESTAIKDSDPTMFTSKVQAKPSRFRRAVSVSSLLDAARQMKHGSNVTVGDIRSSTSPDSRGLHPKMPPRRTLQRRMSR</sequence>
<evidence type="ECO:0000259" key="3">
    <source>
        <dbReference type="PROSITE" id="PS50042"/>
    </source>
</evidence>
<evidence type="ECO:0000256" key="1">
    <source>
        <dbReference type="ARBA" id="ARBA00023286"/>
    </source>
</evidence>
<dbReference type="InterPro" id="IPR014710">
    <property type="entry name" value="RmlC-like_jellyroll"/>
</dbReference>
<keyword evidence="5" id="KW-1185">Reference proteome</keyword>
<evidence type="ECO:0000313" key="5">
    <source>
        <dbReference type="Proteomes" id="UP001632037"/>
    </source>
</evidence>
<dbReference type="InterPro" id="IPR000595">
    <property type="entry name" value="cNMP-bd_dom"/>
</dbReference>
<reference evidence="4 5" key="1">
    <citation type="submission" date="2024-09" db="EMBL/GenBank/DDBJ databases">
        <title>Genome sequencing and assembly of Phytophthora oleae, isolate VK10A, causative agent of rot of olive drupes.</title>
        <authorList>
            <person name="Conti Taguali S."/>
            <person name="Riolo M."/>
            <person name="La Spada F."/>
            <person name="Cacciola S.O."/>
            <person name="Dionisio G."/>
        </authorList>
    </citation>
    <scope>NUCLEOTIDE SEQUENCE [LARGE SCALE GENOMIC DNA]</scope>
    <source>
        <strain evidence="4 5">VK10A</strain>
    </source>
</reference>
<dbReference type="InterPro" id="IPR018490">
    <property type="entry name" value="cNMP-bd_dom_sf"/>
</dbReference>
<keyword evidence="1" id="KW-0407">Ion channel</keyword>